<name>A0A8S4QBK3_OWEFU</name>
<evidence type="ECO:0000313" key="1">
    <source>
        <dbReference type="EMBL" id="CAH1803011.1"/>
    </source>
</evidence>
<dbReference type="EMBL" id="CAIIXF020000215">
    <property type="protein sequence ID" value="CAH1803011.1"/>
    <property type="molecule type" value="Genomic_DNA"/>
</dbReference>
<accession>A0A8S4QBK3</accession>
<feature type="non-terminal residue" evidence="1">
    <location>
        <position position="16"/>
    </location>
</feature>
<keyword evidence="2" id="KW-1185">Reference proteome</keyword>
<reference evidence="1" key="1">
    <citation type="submission" date="2022-03" db="EMBL/GenBank/DDBJ databases">
        <authorList>
            <person name="Martin C."/>
        </authorList>
    </citation>
    <scope>NUCLEOTIDE SEQUENCE</scope>
</reference>
<gene>
    <name evidence="1" type="ORF">OFUS_LOCUS26643</name>
</gene>
<proteinExistence type="predicted"/>
<organism evidence="1 2">
    <name type="scientific">Owenia fusiformis</name>
    <name type="common">Polychaete worm</name>
    <dbReference type="NCBI Taxonomy" id="6347"/>
    <lineage>
        <taxon>Eukaryota</taxon>
        <taxon>Metazoa</taxon>
        <taxon>Spiralia</taxon>
        <taxon>Lophotrochozoa</taxon>
        <taxon>Annelida</taxon>
        <taxon>Polychaeta</taxon>
        <taxon>Sedentaria</taxon>
        <taxon>Canalipalpata</taxon>
        <taxon>Sabellida</taxon>
        <taxon>Oweniida</taxon>
        <taxon>Oweniidae</taxon>
        <taxon>Owenia</taxon>
    </lineage>
</organism>
<sequence>MNILSPNRMTMSQQTQ</sequence>
<dbReference type="AlphaFoldDB" id="A0A8S4QBK3"/>
<protein>
    <submittedName>
        <fullName evidence="1">Uncharacterized protein</fullName>
    </submittedName>
</protein>
<evidence type="ECO:0000313" key="2">
    <source>
        <dbReference type="Proteomes" id="UP000749559"/>
    </source>
</evidence>
<comment type="caution">
    <text evidence="1">The sequence shown here is derived from an EMBL/GenBank/DDBJ whole genome shotgun (WGS) entry which is preliminary data.</text>
</comment>
<dbReference type="Proteomes" id="UP000749559">
    <property type="component" value="Unassembled WGS sequence"/>
</dbReference>